<dbReference type="RefSeq" id="XP_012654156.1">
    <property type="nucleotide sequence ID" value="XM_012798702.1"/>
</dbReference>
<reference evidence="5" key="1">
    <citation type="journal article" date="2006" name="PLoS Biol.">
        <title>Macronuclear genome sequence of the ciliate Tetrahymena thermophila, a model eukaryote.</title>
        <authorList>
            <person name="Eisen J.A."/>
            <person name="Coyne R.S."/>
            <person name="Wu M."/>
            <person name="Wu D."/>
            <person name="Thiagarajan M."/>
            <person name="Wortman J.R."/>
            <person name="Badger J.H."/>
            <person name="Ren Q."/>
            <person name="Amedeo P."/>
            <person name="Jones K.M."/>
            <person name="Tallon L.J."/>
            <person name="Delcher A.L."/>
            <person name="Salzberg S.L."/>
            <person name="Silva J.C."/>
            <person name="Haas B.J."/>
            <person name="Majoros W.H."/>
            <person name="Farzad M."/>
            <person name="Carlton J.M."/>
            <person name="Smith R.K. Jr."/>
            <person name="Garg J."/>
            <person name="Pearlman R.E."/>
            <person name="Karrer K.M."/>
            <person name="Sun L."/>
            <person name="Manning G."/>
            <person name="Elde N.C."/>
            <person name="Turkewitz A.P."/>
            <person name="Asai D.J."/>
            <person name="Wilkes D.E."/>
            <person name="Wang Y."/>
            <person name="Cai H."/>
            <person name="Collins K."/>
            <person name="Stewart B.A."/>
            <person name="Lee S.R."/>
            <person name="Wilamowska K."/>
            <person name="Weinberg Z."/>
            <person name="Ruzzo W.L."/>
            <person name="Wloga D."/>
            <person name="Gaertig J."/>
            <person name="Frankel J."/>
            <person name="Tsao C.-C."/>
            <person name="Gorovsky M.A."/>
            <person name="Keeling P.J."/>
            <person name="Waller R.F."/>
            <person name="Patron N.J."/>
            <person name="Cherry J.M."/>
            <person name="Stover N.A."/>
            <person name="Krieger C.J."/>
            <person name="del Toro C."/>
            <person name="Ryder H.F."/>
            <person name="Williamson S.C."/>
            <person name="Barbeau R.A."/>
            <person name="Hamilton E.P."/>
            <person name="Orias E."/>
        </authorList>
    </citation>
    <scope>NUCLEOTIDE SEQUENCE [LARGE SCALE GENOMIC DNA]</scope>
    <source>
        <strain evidence="5">SB210</strain>
    </source>
</reference>
<gene>
    <name evidence="4" type="ORF">TTHERM_000470737</name>
</gene>
<evidence type="ECO:0000313" key="4">
    <source>
        <dbReference type="EMBL" id="EWS73307.1"/>
    </source>
</evidence>
<organism evidence="4 5">
    <name type="scientific">Tetrahymena thermophila (strain SB210)</name>
    <dbReference type="NCBI Taxonomy" id="312017"/>
    <lineage>
        <taxon>Eukaryota</taxon>
        <taxon>Sar</taxon>
        <taxon>Alveolata</taxon>
        <taxon>Ciliophora</taxon>
        <taxon>Intramacronucleata</taxon>
        <taxon>Oligohymenophorea</taxon>
        <taxon>Hymenostomatida</taxon>
        <taxon>Tetrahymenina</taxon>
        <taxon>Tetrahymenidae</taxon>
        <taxon>Tetrahymena</taxon>
    </lineage>
</organism>
<dbReference type="InParanoid" id="W7X7H5"/>
<accession>W7X7H5</accession>
<evidence type="ECO:0000256" key="1">
    <source>
        <dbReference type="ARBA" id="ARBA00022884"/>
    </source>
</evidence>
<dbReference type="GeneID" id="24439148"/>
<evidence type="ECO:0000313" key="5">
    <source>
        <dbReference type="Proteomes" id="UP000009168"/>
    </source>
</evidence>
<dbReference type="AlphaFoldDB" id="W7X7H5"/>
<dbReference type="SUPFAM" id="SSF82704">
    <property type="entry name" value="AlbA-like"/>
    <property type="match status" value="1"/>
</dbReference>
<evidence type="ECO:0000256" key="2">
    <source>
        <dbReference type="SAM" id="MobiDB-lite"/>
    </source>
</evidence>
<dbReference type="InterPro" id="IPR036882">
    <property type="entry name" value="Alba-like_dom_sf"/>
</dbReference>
<sequence length="152" mass="17605">MSDFKKVENKKKRRNEQTNNPKNTEDQELRNYIVKKLKMNSEEKENVDIVQQKEQQLGIINVTNNGKSKIKKLVSQGMNELNTLKKVTMQAKDKSISKLISVIEIIKQTLGKSNIIQQNHIYNMQDQQCKKQACMKISLIYNPDKGIEVAQN</sequence>
<dbReference type="GO" id="GO:0003723">
    <property type="term" value="F:RNA binding"/>
    <property type="evidence" value="ECO:0007669"/>
    <property type="project" value="UniProtKB-KW"/>
</dbReference>
<proteinExistence type="predicted"/>
<protein>
    <submittedName>
        <fullName evidence="4">Alba protein</fullName>
    </submittedName>
</protein>
<dbReference type="KEGG" id="tet:TTHERM_000470737"/>
<feature type="region of interest" description="Disordered" evidence="2">
    <location>
        <begin position="1"/>
        <end position="30"/>
    </location>
</feature>
<name>W7X7H5_TETTS</name>
<keyword evidence="1" id="KW-0694">RNA-binding</keyword>
<evidence type="ECO:0000259" key="3">
    <source>
        <dbReference type="Pfam" id="PF01918"/>
    </source>
</evidence>
<dbReference type="Proteomes" id="UP000009168">
    <property type="component" value="Unassembled WGS sequence"/>
</dbReference>
<dbReference type="InterPro" id="IPR002775">
    <property type="entry name" value="DNA/RNA-bd_Alba-like"/>
</dbReference>
<keyword evidence="5" id="KW-1185">Reference proteome</keyword>
<dbReference type="EMBL" id="GG662622">
    <property type="protein sequence ID" value="EWS73307.1"/>
    <property type="molecule type" value="Genomic_DNA"/>
</dbReference>
<dbReference type="Pfam" id="PF01918">
    <property type="entry name" value="Alba"/>
    <property type="match status" value="1"/>
</dbReference>
<feature type="domain" description="DNA/RNA-binding protein Alba-like" evidence="3">
    <location>
        <begin position="61"/>
        <end position="123"/>
    </location>
</feature>
<dbReference type="OrthoDB" id="2160350at2759"/>